<dbReference type="RefSeq" id="WP_221666906.1">
    <property type="nucleotide sequence ID" value="NZ_CP197095.1"/>
</dbReference>
<dbReference type="InterPro" id="IPR051927">
    <property type="entry name" value="Zn_Chap_cDPG_Synth"/>
</dbReference>
<dbReference type="InterPro" id="IPR027417">
    <property type="entry name" value="P-loop_NTPase"/>
</dbReference>
<keyword evidence="3" id="KW-1185">Reference proteome</keyword>
<reference evidence="2 3" key="1">
    <citation type="submission" date="2024-05" db="EMBL/GenBank/DDBJ databases">
        <authorList>
            <person name="De Oliveira J.P."/>
            <person name="Noriler S.A."/>
            <person name="De Oliveira A.G."/>
            <person name="Sipoli D.S."/>
        </authorList>
    </citation>
    <scope>NUCLEOTIDE SEQUENCE [LARGE SCALE GENOMIC DNA]</scope>
    <source>
        <strain evidence="2 3">LABIM186</strain>
    </source>
</reference>
<organism evidence="2 3">
    <name type="scientific">Chromobacterium piscinae</name>
    <dbReference type="NCBI Taxonomy" id="686831"/>
    <lineage>
        <taxon>Bacteria</taxon>
        <taxon>Pseudomonadati</taxon>
        <taxon>Pseudomonadota</taxon>
        <taxon>Betaproteobacteria</taxon>
        <taxon>Neisseriales</taxon>
        <taxon>Chromobacteriaceae</taxon>
        <taxon>Chromobacterium</taxon>
    </lineage>
</organism>
<evidence type="ECO:0000313" key="2">
    <source>
        <dbReference type="EMBL" id="MEO3957140.1"/>
    </source>
</evidence>
<dbReference type="Proteomes" id="UP001438292">
    <property type="component" value="Unassembled WGS sequence"/>
</dbReference>
<dbReference type="PANTHER" id="PTHR43603">
    <property type="entry name" value="COBW DOMAIN-CONTAINING PROTEIN DDB_G0274527"/>
    <property type="match status" value="1"/>
</dbReference>
<protein>
    <submittedName>
        <fullName evidence="2">GTP-binding protein</fullName>
    </submittedName>
</protein>
<proteinExistence type="predicted"/>
<sequence>MAAEGRFDYLLMESTGISEPLPEAETFTFRDEEGRSQDDLARLDTMVTVADTCNFLRDYASRDSLGNRQASLGDEDERTVVDLLIEQVEFCDVIVLNKTDLASAGQLAELQAILRSLNPRADIVSSEFGRVPLDRVLDTCRFDFDAAAEAPGWLAELRGEHVPETEAYGIDSFIYRARRPFHPQRLWQWMGRRGAIQGLFLAGQPAPVRHAVVAGRRGGAPFLRRLVAGGQRGRNRSLTQRKARHPLPANAGRHGITARTALAGSRRPACCSRWKRGSSH</sequence>
<evidence type="ECO:0000259" key="1">
    <source>
        <dbReference type="Pfam" id="PF02492"/>
    </source>
</evidence>
<name>A0ABV0HAL8_9NEIS</name>
<dbReference type="Pfam" id="PF02492">
    <property type="entry name" value="cobW"/>
    <property type="match status" value="1"/>
</dbReference>
<dbReference type="EMBL" id="JBDQQU010000307">
    <property type="protein sequence ID" value="MEO3957140.1"/>
    <property type="molecule type" value="Genomic_DNA"/>
</dbReference>
<evidence type="ECO:0000313" key="3">
    <source>
        <dbReference type="Proteomes" id="UP001438292"/>
    </source>
</evidence>
<accession>A0ABV0HAL8</accession>
<dbReference type="PANTHER" id="PTHR43603:SF1">
    <property type="entry name" value="ZINC-REGULATED GTPASE METALLOPROTEIN ACTIVATOR 1"/>
    <property type="match status" value="1"/>
</dbReference>
<dbReference type="InterPro" id="IPR003495">
    <property type="entry name" value="CobW/HypB/UreG_nucleotide-bd"/>
</dbReference>
<dbReference type="SUPFAM" id="SSF52540">
    <property type="entry name" value="P-loop containing nucleoside triphosphate hydrolases"/>
    <property type="match status" value="1"/>
</dbReference>
<comment type="caution">
    <text evidence="2">The sequence shown here is derived from an EMBL/GenBank/DDBJ whole genome shotgun (WGS) entry which is preliminary data.</text>
</comment>
<feature type="domain" description="CobW/HypB/UreG nucleotide-binding" evidence="1">
    <location>
        <begin position="4"/>
        <end position="124"/>
    </location>
</feature>
<dbReference type="Gene3D" id="3.40.50.300">
    <property type="entry name" value="P-loop containing nucleotide triphosphate hydrolases"/>
    <property type="match status" value="1"/>
</dbReference>
<gene>
    <name evidence="2" type="ORF">ABH309_22115</name>
</gene>